<keyword evidence="5" id="KW-1185">Reference proteome</keyword>
<dbReference type="PANTHER" id="PTHR24203">
    <property type="entry name" value="ANKYRIN REPEAT FAMILY PROTEIN"/>
    <property type="match status" value="1"/>
</dbReference>
<protein>
    <submittedName>
        <fullName evidence="4">Ankyrin repeat</fullName>
    </submittedName>
</protein>
<feature type="repeat" description="ANK" evidence="3">
    <location>
        <begin position="25"/>
        <end position="57"/>
    </location>
</feature>
<evidence type="ECO:0000313" key="4">
    <source>
        <dbReference type="EMBL" id="KAG7588572.1"/>
    </source>
</evidence>
<reference evidence="4 5" key="1">
    <citation type="submission" date="2020-12" db="EMBL/GenBank/DDBJ databases">
        <title>Concerted genomic and epigenomic changes stabilize Arabidopsis allopolyploids.</title>
        <authorList>
            <person name="Chen Z."/>
        </authorList>
    </citation>
    <scope>NUCLEOTIDE SEQUENCE [LARGE SCALE GENOMIC DNA]</scope>
    <source>
        <strain evidence="4">As9502</strain>
        <tissue evidence="4">Leaf</tissue>
    </source>
</reference>
<gene>
    <name evidence="4" type="ORF">ISN44_As07g009000</name>
</gene>
<comment type="caution">
    <text evidence="4">The sequence shown here is derived from an EMBL/GenBank/DDBJ whole genome shotgun (WGS) entry which is preliminary data.</text>
</comment>
<dbReference type="InterPro" id="IPR002110">
    <property type="entry name" value="Ankyrin_rpt"/>
</dbReference>
<evidence type="ECO:0000256" key="2">
    <source>
        <dbReference type="ARBA" id="ARBA00023043"/>
    </source>
</evidence>
<sequence>MPIRKVKCAKVLLDAGANLHAVDKNNNTPLHYAANCGRKKCVRLLLKKGARVTLQSMYGKTPTDLGKLNYTLDVVELLEKDA</sequence>
<keyword evidence="2 3" id="KW-0040">ANK repeat</keyword>
<organism evidence="4 5">
    <name type="scientific">Arabidopsis suecica</name>
    <name type="common">Swedish thale-cress</name>
    <name type="synonym">Cardaminopsis suecica</name>
    <dbReference type="NCBI Taxonomy" id="45249"/>
    <lineage>
        <taxon>Eukaryota</taxon>
        <taxon>Viridiplantae</taxon>
        <taxon>Streptophyta</taxon>
        <taxon>Embryophyta</taxon>
        <taxon>Tracheophyta</taxon>
        <taxon>Spermatophyta</taxon>
        <taxon>Magnoliopsida</taxon>
        <taxon>eudicotyledons</taxon>
        <taxon>Gunneridae</taxon>
        <taxon>Pentapetalae</taxon>
        <taxon>rosids</taxon>
        <taxon>malvids</taxon>
        <taxon>Brassicales</taxon>
        <taxon>Brassicaceae</taxon>
        <taxon>Camelineae</taxon>
        <taxon>Arabidopsis</taxon>
    </lineage>
</organism>
<dbReference type="EMBL" id="JAEFBJ010000007">
    <property type="protein sequence ID" value="KAG7588572.1"/>
    <property type="molecule type" value="Genomic_DNA"/>
</dbReference>
<dbReference type="PANTHER" id="PTHR24203:SF45">
    <property type="entry name" value="ANKYRIN REPEAT DOMAIN 6"/>
    <property type="match status" value="1"/>
</dbReference>
<dbReference type="SMART" id="SM00248">
    <property type="entry name" value="ANK"/>
    <property type="match status" value="1"/>
</dbReference>
<dbReference type="Proteomes" id="UP000694251">
    <property type="component" value="Chromosome 7"/>
</dbReference>
<dbReference type="PROSITE" id="PS50088">
    <property type="entry name" value="ANK_REPEAT"/>
    <property type="match status" value="1"/>
</dbReference>
<proteinExistence type="predicted"/>
<keyword evidence="1" id="KW-0677">Repeat</keyword>
<name>A0A8T2BSG0_ARASU</name>
<evidence type="ECO:0000256" key="1">
    <source>
        <dbReference type="ARBA" id="ARBA00022737"/>
    </source>
</evidence>
<dbReference type="PROSITE" id="PS50297">
    <property type="entry name" value="ANK_REP_REGION"/>
    <property type="match status" value="1"/>
</dbReference>
<accession>A0A8T2BSG0</accession>
<dbReference type="Pfam" id="PF12796">
    <property type="entry name" value="Ank_2"/>
    <property type="match status" value="1"/>
</dbReference>
<evidence type="ECO:0000313" key="5">
    <source>
        <dbReference type="Proteomes" id="UP000694251"/>
    </source>
</evidence>
<evidence type="ECO:0000256" key="3">
    <source>
        <dbReference type="PROSITE-ProRule" id="PRU00023"/>
    </source>
</evidence>
<dbReference type="OrthoDB" id="1106290at2759"/>
<dbReference type="AlphaFoldDB" id="A0A8T2BSG0"/>